<evidence type="ECO:0000313" key="3">
    <source>
        <dbReference type="EMBL" id="ETV82693.1"/>
    </source>
</evidence>
<dbReference type="RefSeq" id="XP_009828362.1">
    <property type="nucleotide sequence ID" value="XM_009830060.1"/>
</dbReference>
<dbReference type="EMBL" id="KI913122">
    <property type="protein sequence ID" value="ETV82693.1"/>
    <property type="molecule type" value="Genomic_DNA"/>
</dbReference>
<feature type="region of interest" description="Disordered" evidence="1">
    <location>
        <begin position="109"/>
        <end position="141"/>
    </location>
</feature>
<gene>
    <name evidence="2" type="ORF">H257_05256</name>
    <name evidence="3" type="ORF">H257_05257</name>
</gene>
<name>W4GSM3_APHAT</name>
<dbReference type="EMBL" id="KI913122">
    <property type="protein sequence ID" value="ETV82694.1"/>
    <property type="molecule type" value="Genomic_DNA"/>
</dbReference>
<dbReference type="OrthoDB" id="59943at2759"/>
<sequence length="265" mass="29888">MSSLHLFLNIQSNQRHFFVAKPWRGWCLLVIVKFAMFRYYYHVPPTSLWDFVRPTYWHPMASLEQSLMDLDALERDSLLLPLHHPHHHHRHLHLRHSADDDDAFFKDLPHAKAPANNDATSPATTEPASNDPSHAATSASKPVYSNYSYSSSSVVDDKGRRVRSVRRRYEDANGRLKAVHEREVDGKTLVTTWNRATKDDAGTHDTICSDGAVDAFEALWKDTPFAKAHQAGEALPPSDQTKSGDANEENPAVDTAQQPRDVAMS</sequence>
<dbReference type="VEuPathDB" id="FungiDB:H257_05257"/>
<dbReference type="GeneID" id="20807252"/>
<reference evidence="2" key="1">
    <citation type="submission" date="2013-12" db="EMBL/GenBank/DDBJ databases">
        <title>The Genome Sequence of Aphanomyces astaci APO3.</title>
        <authorList>
            <consortium name="The Broad Institute Genomics Platform"/>
            <person name="Russ C."/>
            <person name="Tyler B."/>
            <person name="van West P."/>
            <person name="Dieguez-Uribeondo J."/>
            <person name="Young S.K."/>
            <person name="Zeng Q."/>
            <person name="Gargeya S."/>
            <person name="Fitzgerald M."/>
            <person name="Abouelleil A."/>
            <person name="Alvarado L."/>
            <person name="Chapman S.B."/>
            <person name="Gainer-Dewar J."/>
            <person name="Goldberg J."/>
            <person name="Griggs A."/>
            <person name="Gujja S."/>
            <person name="Hansen M."/>
            <person name="Howarth C."/>
            <person name="Imamovic A."/>
            <person name="Ireland A."/>
            <person name="Larimer J."/>
            <person name="McCowan C."/>
            <person name="Murphy C."/>
            <person name="Pearson M."/>
            <person name="Poon T.W."/>
            <person name="Priest M."/>
            <person name="Roberts A."/>
            <person name="Saif S."/>
            <person name="Shea T."/>
            <person name="Sykes S."/>
            <person name="Wortman J."/>
            <person name="Nusbaum C."/>
            <person name="Birren B."/>
        </authorList>
    </citation>
    <scope>NUCLEOTIDE SEQUENCE [LARGE SCALE GENOMIC DNA]</scope>
    <source>
        <strain evidence="2">APO3</strain>
    </source>
</reference>
<dbReference type="VEuPathDB" id="FungiDB:H257_05256"/>
<dbReference type="RefSeq" id="XP_009828361.1">
    <property type="nucleotide sequence ID" value="XM_009830059.1"/>
</dbReference>
<dbReference type="GeneID" id="20807253"/>
<evidence type="ECO:0000256" key="1">
    <source>
        <dbReference type="SAM" id="MobiDB-lite"/>
    </source>
</evidence>
<protein>
    <submittedName>
        <fullName evidence="2">Uncharacterized protein</fullName>
    </submittedName>
</protein>
<accession>W4GSM3</accession>
<evidence type="ECO:0000313" key="2">
    <source>
        <dbReference type="EMBL" id="ETV82692.1"/>
    </source>
</evidence>
<dbReference type="EMBL" id="KI913122">
    <property type="protein sequence ID" value="ETV82692.1"/>
    <property type="molecule type" value="Genomic_DNA"/>
</dbReference>
<proteinExistence type="predicted"/>
<dbReference type="AlphaFoldDB" id="W4GSM3"/>
<feature type="compositionally biased region" description="Polar residues" evidence="1">
    <location>
        <begin position="117"/>
        <end position="140"/>
    </location>
</feature>
<feature type="region of interest" description="Disordered" evidence="1">
    <location>
        <begin position="227"/>
        <end position="265"/>
    </location>
</feature>
<dbReference type="RefSeq" id="XP_009828363.1">
    <property type="nucleotide sequence ID" value="XM_009830061.1"/>
</dbReference>
<organism evidence="2">
    <name type="scientific">Aphanomyces astaci</name>
    <name type="common">Crayfish plague agent</name>
    <dbReference type="NCBI Taxonomy" id="112090"/>
    <lineage>
        <taxon>Eukaryota</taxon>
        <taxon>Sar</taxon>
        <taxon>Stramenopiles</taxon>
        <taxon>Oomycota</taxon>
        <taxon>Saprolegniomycetes</taxon>
        <taxon>Saprolegniales</taxon>
        <taxon>Verrucalvaceae</taxon>
        <taxon>Aphanomyces</taxon>
    </lineage>
</organism>